<evidence type="ECO:0000256" key="1">
    <source>
        <dbReference type="SAM" id="SignalP"/>
    </source>
</evidence>
<feature type="signal peptide" evidence="1">
    <location>
        <begin position="1"/>
        <end position="25"/>
    </location>
</feature>
<feature type="chain" id="PRO_5047423123" description="Lipoprotein" evidence="1">
    <location>
        <begin position="26"/>
        <end position="166"/>
    </location>
</feature>
<comment type="caution">
    <text evidence="2">The sequence shown here is derived from an EMBL/GenBank/DDBJ whole genome shotgun (WGS) entry which is preliminary data.</text>
</comment>
<sequence length="166" mass="18123">MAVVRNRTFIAIALASLAACQPAPAPPPPDVAFDGLPVTGTRAFAERLSFTHCADTGSALRCRRDGVRLLGTGPYQAAVDVARRQESGFNQLTLWHDTDQSAVFKATEALAARGWRRCRTGSENQGDQEIWTKPGAPVRVSMDLSYWGKRRLRVLPEAGQPTGKCW</sequence>
<reference evidence="3" key="1">
    <citation type="journal article" date="2019" name="Int. J. Syst. Evol. Microbiol.">
        <title>The Global Catalogue of Microorganisms (GCM) 10K type strain sequencing project: providing services to taxonomists for standard genome sequencing and annotation.</title>
        <authorList>
            <consortium name="The Broad Institute Genomics Platform"/>
            <consortium name="The Broad Institute Genome Sequencing Center for Infectious Disease"/>
            <person name="Wu L."/>
            <person name="Ma J."/>
        </authorList>
    </citation>
    <scope>NUCLEOTIDE SEQUENCE [LARGE SCALE GENOMIC DNA]</scope>
    <source>
        <strain evidence="3">Q85</strain>
    </source>
</reference>
<evidence type="ECO:0000313" key="3">
    <source>
        <dbReference type="Proteomes" id="UP001597283"/>
    </source>
</evidence>
<keyword evidence="3" id="KW-1185">Reference proteome</keyword>
<dbReference type="PROSITE" id="PS51257">
    <property type="entry name" value="PROKAR_LIPOPROTEIN"/>
    <property type="match status" value="1"/>
</dbReference>
<dbReference type="RefSeq" id="WP_380938338.1">
    <property type="nucleotide sequence ID" value="NZ_JBHUFC010000001.1"/>
</dbReference>
<accession>A0ABW4N8H0</accession>
<keyword evidence="1" id="KW-0732">Signal</keyword>
<proteinExistence type="predicted"/>
<protein>
    <recommendedName>
        <fullName evidence="4">Lipoprotein</fullName>
    </recommendedName>
</protein>
<dbReference type="EMBL" id="JBHUFC010000001">
    <property type="protein sequence ID" value="MFD1786405.1"/>
    <property type="molecule type" value="Genomic_DNA"/>
</dbReference>
<dbReference type="Proteomes" id="UP001597283">
    <property type="component" value="Unassembled WGS sequence"/>
</dbReference>
<name>A0ABW4N8H0_9SPHN</name>
<organism evidence="2 3">
    <name type="scientific">Sphingomonas floccifaciens</name>
    <dbReference type="NCBI Taxonomy" id="1844115"/>
    <lineage>
        <taxon>Bacteria</taxon>
        <taxon>Pseudomonadati</taxon>
        <taxon>Pseudomonadota</taxon>
        <taxon>Alphaproteobacteria</taxon>
        <taxon>Sphingomonadales</taxon>
        <taxon>Sphingomonadaceae</taxon>
        <taxon>Sphingomonas</taxon>
    </lineage>
</organism>
<gene>
    <name evidence="2" type="ORF">ACFSC3_02350</name>
</gene>
<evidence type="ECO:0008006" key="4">
    <source>
        <dbReference type="Google" id="ProtNLM"/>
    </source>
</evidence>
<evidence type="ECO:0000313" key="2">
    <source>
        <dbReference type="EMBL" id="MFD1786405.1"/>
    </source>
</evidence>